<protein>
    <submittedName>
        <fullName evidence="1">Uncharacterized protein</fullName>
    </submittedName>
</protein>
<proteinExistence type="predicted"/>
<keyword evidence="2" id="KW-1185">Reference proteome</keyword>
<dbReference type="Proteomes" id="UP000249390">
    <property type="component" value="Unassembled WGS sequence"/>
</dbReference>
<organism evidence="1 2">
    <name type="scientific">Cuscuta australis</name>
    <dbReference type="NCBI Taxonomy" id="267555"/>
    <lineage>
        <taxon>Eukaryota</taxon>
        <taxon>Viridiplantae</taxon>
        <taxon>Streptophyta</taxon>
        <taxon>Embryophyta</taxon>
        <taxon>Tracheophyta</taxon>
        <taxon>Spermatophyta</taxon>
        <taxon>Magnoliopsida</taxon>
        <taxon>eudicotyledons</taxon>
        <taxon>Gunneridae</taxon>
        <taxon>Pentapetalae</taxon>
        <taxon>asterids</taxon>
        <taxon>lamiids</taxon>
        <taxon>Solanales</taxon>
        <taxon>Convolvulaceae</taxon>
        <taxon>Cuscuteae</taxon>
        <taxon>Cuscuta</taxon>
        <taxon>Cuscuta subgen. Grammica</taxon>
        <taxon>Cuscuta sect. Cleistogrammica</taxon>
    </lineage>
</organism>
<accession>A0A328DP56</accession>
<dbReference type="EMBL" id="NQVE01000119">
    <property type="protein sequence ID" value="RAL47040.1"/>
    <property type="molecule type" value="Genomic_DNA"/>
</dbReference>
<evidence type="ECO:0000313" key="2">
    <source>
        <dbReference type="Proteomes" id="UP000249390"/>
    </source>
</evidence>
<gene>
    <name evidence="1" type="ORF">DM860_017081</name>
</gene>
<reference evidence="1 2" key="1">
    <citation type="submission" date="2018-06" db="EMBL/GenBank/DDBJ databases">
        <title>The Genome of Cuscuta australis (Dodder) Provides Insight into the Evolution of Plant Parasitism.</title>
        <authorList>
            <person name="Liu H."/>
        </authorList>
    </citation>
    <scope>NUCLEOTIDE SEQUENCE [LARGE SCALE GENOMIC DNA]</scope>
    <source>
        <strain evidence="2">cv. Yunnan</strain>
        <tissue evidence="1">Vines</tissue>
    </source>
</reference>
<name>A0A328DP56_9ASTE</name>
<sequence>MDDNIHMELSYLKTCLEKDNKQVDNDHVIDTSKNSDTKSSWRATHILDFSGLSIGDPLLDLIPIYLDVFRGDSSLMKHFLETYKLPLLLGQEKLNGLGDGSRYGRLSYHAMCYCILHDDNVLGAIFSIWKELRMAKSWEEVEDAVWADLLNTYTPAGSY</sequence>
<evidence type="ECO:0000313" key="1">
    <source>
        <dbReference type="EMBL" id="RAL47040.1"/>
    </source>
</evidence>
<comment type="caution">
    <text evidence="1">The sequence shown here is derived from an EMBL/GenBank/DDBJ whole genome shotgun (WGS) entry which is preliminary data.</text>
</comment>
<dbReference type="AlphaFoldDB" id="A0A328DP56"/>